<keyword evidence="1" id="KW-0812">Transmembrane</keyword>
<reference evidence="2 3" key="1">
    <citation type="journal article" date="2016" name="Nat. Commun.">
        <title>Thousands of microbial genomes shed light on interconnected biogeochemical processes in an aquifer system.</title>
        <authorList>
            <person name="Anantharaman K."/>
            <person name="Brown C.T."/>
            <person name="Hug L.A."/>
            <person name="Sharon I."/>
            <person name="Castelle C.J."/>
            <person name="Probst A.J."/>
            <person name="Thomas B.C."/>
            <person name="Singh A."/>
            <person name="Wilkins M.J."/>
            <person name="Karaoz U."/>
            <person name="Brodie E.L."/>
            <person name="Williams K.H."/>
            <person name="Hubbard S.S."/>
            <person name="Banfield J.F."/>
        </authorList>
    </citation>
    <scope>NUCLEOTIDE SEQUENCE [LARGE SCALE GENOMIC DNA]</scope>
</reference>
<proteinExistence type="predicted"/>
<evidence type="ECO:0008006" key="4">
    <source>
        <dbReference type="Google" id="ProtNLM"/>
    </source>
</evidence>
<evidence type="ECO:0000313" key="3">
    <source>
        <dbReference type="Proteomes" id="UP000177478"/>
    </source>
</evidence>
<name>A0A1F8G171_9BACT</name>
<organism evidence="2 3">
    <name type="scientific">Candidatus Yanofskybacteria bacterium RIFCSPHIGHO2_12_FULL_45_19b</name>
    <dbReference type="NCBI Taxonomy" id="1802689"/>
    <lineage>
        <taxon>Bacteria</taxon>
        <taxon>Candidatus Yanofskyibacteriota</taxon>
    </lineage>
</organism>
<protein>
    <recommendedName>
        <fullName evidence="4">POTRA domain-containing protein</fullName>
    </recommendedName>
</protein>
<dbReference type="AlphaFoldDB" id="A0A1F8G171"/>
<evidence type="ECO:0000313" key="2">
    <source>
        <dbReference type="EMBL" id="OGN18770.1"/>
    </source>
</evidence>
<keyword evidence="1" id="KW-1133">Transmembrane helix</keyword>
<sequence length="274" mass="30943">MARVAPRTLNRSYHDPVRARRQRRVFGVLVLIIGVIILVLVGLGYLVYGSSVFAIKQIDIANSSNAETLAVRKVADDYLAQKHYYLPYFKNIFLVDVDQLSDTLAMAFPQARNINVAKHYLNGLSISLEKREALGIWCYTQTNQCVYFSNDRLAFAEAAVSSGSLLLAINDQIDQPVALGQSVTTPEMLAFILKLQLTLNRQAIGFNKIIIPADELFRVNVVTSEGWQIYLNTNEDVIAQMSSLEIFMTQKLTADQRAKLVYLDVRIPDRVYYK</sequence>
<feature type="transmembrane region" description="Helical" evidence="1">
    <location>
        <begin position="25"/>
        <end position="48"/>
    </location>
</feature>
<keyword evidence="1" id="KW-0472">Membrane</keyword>
<gene>
    <name evidence="2" type="ORF">A3F25_03120</name>
</gene>
<comment type="caution">
    <text evidence="2">The sequence shown here is derived from an EMBL/GenBank/DDBJ whole genome shotgun (WGS) entry which is preliminary data.</text>
</comment>
<evidence type="ECO:0000256" key="1">
    <source>
        <dbReference type="SAM" id="Phobius"/>
    </source>
</evidence>
<accession>A0A1F8G171</accession>
<dbReference type="EMBL" id="MGKD01000031">
    <property type="protein sequence ID" value="OGN18770.1"/>
    <property type="molecule type" value="Genomic_DNA"/>
</dbReference>
<dbReference type="STRING" id="1802689.A3F25_03120"/>
<dbReference type="Proteomes" id="UP000177478">
    <property type="component" value="Unassembled WGS sequence"/>
</dbReference>